<evidence type="ECO:0000313" key="3">
    <source>
        <dbReference type="EMBL" id="TFK43793.1"/>
    </source>
</evidence>
<feature type="region of interest" description="Disordered" evidence="1">
    <location>
        <begin position="312"/>
        <end position="343"/>
    </location>
</feature>
<feature type="transmembrane region" description="Helical" evidence="2">
    <location>
        <begin position="83"/>
        <end position="103"/>
    </location>
</feature>
<feature type="compositionally biased region" description="Polar residues" evidence="1">
    <location>
        <begin position="643"/>
        <end position="653"/>
    </location>
</feature>
<feature type="compositionally biased region" description="Polar residues" evidence="1">
    <location>
        <begin position="270"/>
        <end position="290"/>
    </location>
</feature>
<feature type="compositionally biased region" description="Low complexity" evidence="1">
    <location>
        <begin position="523"/>
        <end position="536"/>
    </location>
</feature>
<feature type="compositionally biased region" description="Low complexity" evidence="1">
    <location>
        <begin position="656"/>
        <end position="669"/>
    </location>
</feature>
<evidence type="ECO:0008006" key="5">
    <source>
        <dbReference type="Google" id="ProtNLM"/>
    </source>
</evidence>
<feature type="compositionally biased region" description="Pro residues" evidence="1">
    <location>
        <begin position="609"/>
        <end position="621"/>
    </location>
</feature>
<feature type="compositionally biased region" description="Basic and acidic residues" evidence="1">
    <location>
        <begin position="537"/>
        <end position="557"/>
    </location>
</feature>
<feature type="compositionally biased region" description="Low complexity" evidence="1">
    <location>
        <begin position="318"/>
        <end position="333"/>
    </location>
</feature>
<feature type="region of interest" description="Disordered" evidence="1">
    <location>
        <begin position="356"/>
        <end position="434"/>
    </location>
</feature>
<dbReference type="EMBL" id="ML213591">
    <property type="protein sequence ID" value="TFK43793.1"/>
    <property type="molecule type" value="Genomic_DNA"/>
</dbReference>
<feature type="transmembrane region" description="Helical" evidence="2">
    <location>
        <begin position="30"/>
        <end position="53"/>
    </location>
</feature>
<protein>
    <recommendedName>
        <fullName evidence="5">Proteophosphoglycan ppg4</fullName>
    </recommendedName>
</protein>
<feature type="region of interest" description="Disordered" evidence="1">
    <location>
        <begin position="143"/>
        <end position="179"/>
    </location>
</feature>
<keyword evidence="2" id="KW-1133">Transmembrane helix</keyword>
<evidence type="ECO:0000256" key="2">
    <source>
        <dbReference type="SAM" id="Phobius"/>
    </source>
</evidence>
<proteinExistence type="predicted"/>
<organism evidence="3 4">
    <name type="scientific">Crucibulum laeve</name>
    <dbReference type="NCBI Taxonomy" id="68775"/>
    <lineage>
        <taxon>Eukaryota</taxon>
        <taxon>Fungi</taxon>
        <taxon>Dikarya</taxon>
        <taxon>Basidiomycota</taxon>
        <taxon>Agaricomycotina</taxon>
        <taxon>Agaricomycetes</taxon>
        <taxon>Agaricomycetidae</taxon>
        <taxon>Agaricales</taxon>
        <taxon>Agaricineae</taxon>
        <taxon>Nidulariaceae</taxon>
        <taxon>Crucibulum</taxon>
    </lineage>
</organism>
<feature type="compositionally biased region" description="Low complexity" evidence="1">
    <location>
        <begin position="558"/>
        <end position="572"/>
    </location>
</feature>
<dbReference type="Proteomes" id="UP000308652">
    <property type="component" value="Unassembled WGS sequence"/>
</dbReference>
<feature type="compositionally biased region" description="Polar residues" evidence="1">
    <location>
        <begin position="578"/>
        <end position="595"/>
    </location>
</feature>
<evidence type="ECO:0000256" key="1">
    <source>
        <dbReference type="SAM" id="MobiDB-lite"/>
    </source>
</evidence>
<keyword evidence="2" id="KW-0812">Transmembrane</keyword>
<name>A0A5C3MGL7_9AGAR</name>
<keyword evidence="2" id="KW-0472">Membrane</keyword>
<feature type="region of interest" description="Disordered" evidence="1">
    <location>
        <begin position="215"/>
        <end position="297"/>
    </location>
</feature>
<feature type="compositionally biased region" description="Low complexity" evidence="1">
    <location>
        <begin position="419"/>
        <end position="434"/>
    </location>
</feature>
<feature type="compositionally biased region" description="Polar residues" evidence="1">
    <location>
        <begin position="356"/>
        <end position="367"/>
    </location>
</feature>
<keyword evidence="4" id="KW-1185">Reference proteome</keyword>
<feature type="compositionally biased region" description="Polar residues" evidence="1">
    <location>
        <begin position="395"/>
        <end position="418"/>
    </location>
</feature>
<gene>
    <name evidence="3" type="ORF">BDQ12DRAFT_709481</name>
</gene>
<feature type="compositionally biased region" description="Low complexity" evidence="1">
    <location>
        <begin position="625"/>
        <end position="636"/>
    </location>
</feature>
<feature type="region of interest" description="Disordered" evidence="1">
    <location>
        <begin position="487"/>
        <end position="689"/>
    </location>
</feature>
<accession>A0A5C3MGL7</accession>
<dbReference type="STRING" id="68775.A0A5C3MGL7"/>
<evidence type="ECO:0000313" key="4">
    <source>
        <dbReference type="Proteomes" id="UP000308652"/>
    </source>
</evidence>
<dbReference type="OrthoDB" id="2804493at2759"/>
<sequence>MLSIRLYEHHDFSTRPVIPPTRPRRPYHDLLMSFISSTSLTTVVILMPCFWASSAAASPILDTRLQSRALGSGDGSQSLSPKIWVPILIVILILFSIATISWYKGKGLRFFNFAGSAAAASGAAITGGTRELTAEQLAGTINNGAANNTSAAGTTGGTRRPRRPRRTPSQISTTSLPAYNKEPGDEELVIFRGPQDMEDAGMPTAIVMPSVDEDGEASIHTGDHSQVSRYSPMPTSPNSMPLLHDEFSGDLSMQSLQPPPGEDMPRRSYETINSSHETSSLMRIETSMSEQESDPRGEAPAYFEVVDNTVDLSSQPRSSSNPNAPTIPSASSPPSSPERNTQRRSGFRSLLNRMTVTGSHHTQSSSHARADSGHSVMPTSTSHRRDGSSIRASHRPSQSGSGSMFRTLSRQKSNTTLGSNRLNSPSLISLNSISPPLTHTAVRSEFTYPKAGPTPEQLKLISSRESFARFGMPYGADAIAFAASASRQDLEPPPPDFDAAGSESQLPRSAGPSRLRSTSNAADSQESGDGSGSSLSDGDHSHSERSPSPRSPERERATTTSNTEPTNSTLTTAIPAIHNTQTSDESNSLSVTSEATADDAHNSTSSAASPPPATPTIPPPTSMLSAPPSSFHPSSPLVRSESRASSFSMQSFATAEESLSASTPLASPSRVDLSQISGPPTPTTPKMGGLHVLEATDVTITHPGNVTTPATSVQA</sequence>
<feature type="compositionally biased region" description="Low complexity" evidence="1">
    <location>
        <begin position="143"/>
        <end position="153"/>
    </location>
</feature>
<dbReference type="AlphaFoldDB" id="A0A5C3MGL7"/>
<reference evidence="3 4" key="1">
    <citation type="journal article" date="2019" name="Nat. Ecol. Evol.">
        <title>Megaphylogeny resolves global patterns of mushroom evolution.</title>
        <authorList>
            <person name="Varga T."/>
            <person name="Krizsan K."/>
            <person name="Foldi C."/>
            <person name="Dima B."/>
            <person name="Sanchez-Garcia M."/>
            <person name="Sanchez-Ramirez S."/>
            <person name="Szollosi G.J."/>
            <person name="Szarkandi J.G."/>
            <person name="Papp V."/>
            <person name="Albert L."/>
            <person name="Andreopoulos W."/>
            <person name="Angelini C."/>
            <person name="Antonin V."/>
            <person name="Barry K.W."/>
            <person name="Bougher N.L."/>
            <person name="Buchanan P."/>
            <person name="Buyck B."/>
            <person name="Bense V."/>
            <person name="Catcheside P."/>
            <person name="Chovatia M."/>
            <person name="Cooper J."/>
            <person name="Damon W."/>
            <person name="Desjardin D."/>
            <person name="Finy P."/>
            <person name="Geml J."/>
            <person name="Haridas S."/>
            <person name="Hughes K."/>
            <person name="Justo A."/>
            <person name="Karasinski D."/>
            <person name="Kautmanova I."/>
            <person name="Kiss B."/>
            <person name="Kocsube S."/>
            <person name="Kotiranta H."/>
            <person name="LaButti K.M."/>
            <person name="Lechner B.E."/>
            <person name="Liimatainen K."/>
            <person name="Lipzen A."/>
            <person name="Lukacs Z."/>
            <person name="Mihaltcheva S."/>
            <person name="Morgado L.N."/>
            <person name="Niskanen T."/>
            <person name="Noordeloos M.E."/>
            <person name="Ohm R.A."/>
            <person name="Ortiz-Santana B."/>
            <person name="Ovrebo C."/>
            <person name="Racz N."/>
            <person name="Riley R."/>
            <person name="Savchenko A."/>
            <person name="Shiryaev A."/>
            <person name="Soop K."/>
            <person name="Spirin V."/>
            <person name="Szebenyi C."/>
            <person name="Tomsovsky M."/>
            <person name="Tulloss R.E."/>
            <person name="Uehling J."/>
            <person name="Grigoriev I.V."/>
            <person name="Vagvolgyi C."/>
            <person name="Papp T."/>
            <person name="Martin F.M."/>
            <person name="Miettinen O."/>
            <person name="Hibbett D.S."/>
            <person name="Nagy L.G."/>
        </authorList>
    </citation>
    <scope>NUCLEOTIDE SEQUENCE [LARGE SCALE GENOMIC DNA]</scope>
    <source>
        <strain evidence="3 4">CBS 166.37</strain>
    </source>
</reference>